<organism evidence="2 3">
    <name type="scientific">Rhizophagus irregularis</name>
    <dbReference type="NCBI Taxonomy" id="588596"/>
    <lineage>
        <taxon>Eukaryota</taxon>
        <taxon>Fungi</taxon>
        <taxon>Fungi incertae sedis</taxon>
        <taxon>Mucoromycota</taxon>
        <taxon>Glomeromycotina</taxon>
        <taxon>Glomeromycetes</taxon>
        <taxon>Glomerales</taxon>
        <taxon>Glomeraceae</taxon>
        <taxon>Rhizophagus</taxon>
    </lineage>
</organism>
<dbReference type="VEuPathDB" id="FungiDB:RhiirA1_475737"/>
<dbReference type="InterPro" id="IPR043136">
    <property type="entry name" value="B30.2/SPRY_sf"/>
</dbReference>
<dbReference type="PROSITE" id="PS50097">
    <property type="entry name" value="BTB"/>
    <property type="match status" value="1"/>
</dbReference>
<dbReference type="Gene3D" id="3.30.710.10">
    <property type="entry name" value="Potassium Channel Kv1.1, Chain A"/>
    <property type="match status" value="2"/>
</dbReference>
<dbReference type="PANTHER" id="PTHR12245">
    <property type="entry name" value="SPRY DOMAIN CONTAINING SOCS BOX PROTEIN"/>
    <property type="match status" value="1"/>
</dbReference>
<proteinExistence type="predicted"/>
<dbReference type="SUPFAM" id="SSF54695">
    <property type="entry name" value="POZ domain"/>
    <property type="match status" value="2"/>
</dbReference>
<protein>
    <recommendedName>
        <fullName evidence="1">BTB domain-containing protein</fullName>
    </recommendedName>
</protein>
<dbReference type="VEuPathDB" id="FungiDB:FUN_006691"/>
<evidence type="ECO:0000313" key="2">
    <source>
        <dbReference type="EMBL" id="PKC03154.1"/>
    </source>
</evidence>
<dbReference type="Gene3D" id="2.60.120.920">
    <property type="match status" value="2"/>
</dbReference>
<accession>A0A2N0P8K6</accession>
<dbReference type="InterPro" id="IPR003877">
    <property type="entry name" value="SPRY_dom"/>
</dbReference>
<comment type="caution">
    <text evidence="2">The sequence shown here is derived from an EMBL/GenBank/DDBJ whole genome shotgun (WGS) entry which is preliminary data.</text>
</comment>
<gene>
    <name evidence="2" type="ORF">RhiirA5_503613</name>
</gene>
<dbReference type="VEuPathDB" id="FungiDB:FUN_006322"/>
<reference evidence="2 3" key="2">
    <citation type="submission" date="2017-09" db="EMBL/GenBank/DDBJ databases">
        <title>Extensive intraspecific genome diversity in a model arbuscular mycorrhizal fungus.</title>
        <authorList>
            <person name="Chen E.C."/>
            <person name="Morin E."/>
            <person name="Beaudet D."/>
            <person name="Noel J."/>
            <person name="Ndikumana S."/>
            <person name="Charron P."/>
            <person name="St-Onge C."/>
            <person name="Giorgi J."/>
            <person name="Grigoriev I.V."/>
            <person name="Roux C."/>
            <person name="Martin F.M."/>
            <person name="Corradi N."/>
        </authorList>
    </citation>
    <scope>NUCLEOTIDE SEQUENCE [LARGE SCALE GENOMIC DNA]</scope>
    <source>
        <strain evidence="2 3">A5</strain>
    </source>
</reference>
<dbReference type="PANTHER" id="PTHR12245:SF5">
    <property type="entry name" value="SPRY DOMAIN-CONTAINING SOCS BOX PROTEIN 3"/>
    <property type="match status" value="1"/>
</dbReference>
<dbReference type="Proteomes" id="UP000232722">
    <property type="component" value="Unassembled WGS sequence"/>
</dbReference>
<feature type="domain" description="BTB" evidence="1">
    <location>
        <begin position="413"/>
        <end position="510"/>
    </location>
</feature>
<dbReference type="EMBL" id="LLXJ01001238">
    <property type="protein sequence ID" value="PKC03154.1"/>
    <property type="molecule type" value="Genomic_DNA"/>
</dbReference>
<dbReference type="CDD" id="cd18186">
    <property type="entry name" value="BTB_POZ_ZBTB_KLHL-like"/>
    <property type="match status" value="1"/>
</dbReference>
<dbReference type="VEuPathDB" id="FungiDB:RhiirA1_472713"/>
<dbReference type="AlphaFoldDB" id="A0A2N0P8K6"/>
<sequence>MKESYETKISFPKINSAGMEIILKYVYTGSIKKEYLTKDNIIEAFYAADYFQLPDLQDFIIKVIKNSLEKNHSENYLPELLSKFAGEIPLLEDNILLNLLVEMVANISLNTIEFGRLSIAGLQYLLSCTYEKETLFATSEYEAFRYCAILAAKQVSNDAFKTLMERLPTLEQIKQLGNSVQVENNLFTDHQKVAKELEPLVEFIDFRLIQGQVLVDIIEPLKIVPDKIILNAYRYNTKLINSGKNYTRGVPISSCSNCVWDELACGSNLIIEDNGKVVYAPNWLNSYESVRANTILENKGVFEWDIIFEKTCTSICVGVCASENFNYEEHAKDQPTGWVLGRGGHCANFQNRITYCPPFDDGTKVTVHLDMNKKTCAFTVDGTKYPEVSGWNNLPSKLYPVDLELLINNPKYSDIEILCKDEKKLYGYRIILAARSKVFDELLYNKIEKQISFSTINSYNMIEAYNAANYFQLLILRDFIIKTIKKFFKPPEFLSKLVEIIQRNSIYFIEIGRLSIKALQYLLFCTYEKEIPFATPEYEVFRYSAILAAKQVSNDAYNSVIKHLPTLEQTENSIQVENKIIVDHQKIAKELEPLIEYIDFRRIKKAQFDFIEQLKIIPAEIIQHNSESIDLNLKNIRGIPIYRIKESELYWDESARGSGLIIENNGKVVRASRSSSISPMGSVRAKVILENNGIYEWDVIIEKECTRYSVGVCDSEKFNYGVFAGDQPNAVLDSYGLYLINFGTTKITVHLDMNKRTCVFTIDGTMYSEVSTCNNLSSKLYPVASLYYPGRFRIQSHQKRI</sequence>
<evidence type="ECO:0000313" key="3">
    <source>
        <dbReference type="Proteomes" id="UP000232722"/>
    </source>
</evidence>
<dbReference type="InterPro" id="IPR011333">
    <property type="entry name" value="SKP1/BTB/POZ_sf"/>
</dbReference>
<dbReference type="SUPFAM" id="SSF49899">
    <property type="entry name" value="Concanavalin A-like lectins/glucanases"/>
    <property type="match status" value="2"/>
</dbReference>
<dbReference type="Pfam" id="PF00622">
    <property type="entry name" value="SPRY"/>
    <property type="match status" value="1"/>
</dbReference>
<dbReference type="VEuPathDB" id="FungiDB:RhiirFUN_026206"/>
<name>A0A2N0P8K6_9GLOM</name>
<dbReference type="InterPro" id="IPR013320">
    <property type="entry name" value="ConA-like_dom_sf"/>
</dbReference>
<dbReference type="InterPro" id="IPR050672">
    <property type="entry name" value="FBXO45-Fsn/SPSB_families"/>
</dbReference>
<dbReference type="InterPro" id="IPR000210">
    <property type="entry name" value="BTB/POZ_dom"/>
</dbReference>
<dbReference type="VEuPathDB" id="FungiDB:RhiirA1_472759"/>
<reference evidence="2 3" key="1">
    <citation type="submission" date="2016-04" db="EMBL/GenBank/DDBJ databases">
        <title>Genome analyses suggest a sexual origin of heterokaryosis in a supposedly ancient asexual fungus.</title>
        <authorList>
            <person name="Ropars J."/>
            <person name="Sedzielewska K."/>
            <person name="Noel J."/>
            <person name="Charron P."/>
            <person name="Farinelli L."/>
            <person name="Marton T."/>
            <person name="Kruger M."/>
            <person name="Pelin A."/>
            <person name="Brachmann A."/>
            <person name="Corradi N."/>
        </authorList>
    </citation>
    <scope>NUCLEOTIDE SEQUENCE [LARGE SCALE GENOMIC DNA]</scope>
    <source>
        <strain evidence="2 3">A5</strain>
    </source>
</reference>
<evidence type="ECO:0000259" key="1">
    <source>
        <dbReference type="PROSITE" id="PS50097"/>
    </source>
</evidence>
<dbReference type="Pfam" id="PF00651">
    <property type="entry name" value="BTB"/>
    <property type="match status" value="2"/>
</dbReference>